<accession>F4CZH5</accession>
<evidence type="ECO:0000313" key="15">
    <source>
        <dbReference type="EMBL" id="AEA26647.1"/>
    </source>
</evidence>
<gene>
    <name evidence="15" type="ordered locus">Psed_4492</name>
</gene>
<organism evidence="15 16">
    <name type="scientific">Pseudonocardia dioxanivorans (strain ATCC 55486 / DSM 44775 / JCM 13855 / CB1190)</name>
    <dbReference type="NCBI Taxonomy" id="675635"/>
    <lineage>
        <taxon>Bacteria</taxon>
        <taxon>Bacillati</taxon>
        <taxon>Actinomycetota</taxon>
        <taxon>Actinomycetes</taxon>
        <taxon>Pseudonocardiales</taxon>
        <taxon>Pseudonocardiaceae</taxon>
        <taxon>Pseudonocardia</taxon>
    </lineage>
</organism>
<evidence type="ECO:0000256" key="10">
    <source>
        <dbReference type="ARBA" id="ARBA00025699"/>
    </source>
</evidence>
<dbReference type="Gene3D" id="3.40.1280.10">
    <property type="match status" value="1"/>
</dbReference>
<evidence type="ECO:0000259" key="13">
    <source>
        <dbReference type="Pfam" id="PF04452"/>
    </source>
</evidence>
<dbReference type="GO" id="GO:0005737">
    <property type="term" value="C:cytoplasm"/>
    <property type="evidence" value="ECO:0007669"/>
    <property type="project" value="UniProtKB-SubCell"/>
</dbReference>
<dbReference type="InterPro" id="IPR015947">
    <property type="entry name" value="PUA-like_sf"/>
</dbReference>
<evidence type="ECO:0000256" key="3">
    <source>
        <dbReference type="ARBA" id="ARBA00012328"/>
    </source>
</evidence>
<dbReference type="PIRSF" id="PIRSF015601">
    <property type="entry name" value="MTase_slr0722"/>
    <property type="match status" value="1"/>
</dbReference>
<keyword evidence="5 12" id="KW-0963">Cytoplasm</keyword>
<dbReference type="InterPro" id="IPR029028">
    <property type="entry name" value="Alpha/beta_knot_MTases"/>
</dbReference>
<evidence type="ECO:0000256" key="6">
    <source>
        <dbReference type="ARBA" id="ARBA00022552"/>
    </source>
</evidence>
<evidence type="ECO:0000313" key="16">
    <source>
        <dbReference type="Proteomes" id="UP000007809"/>
    </source>
</evidence>
<evidence type="ECO:0000259" key="14">
    <source>
        <dbReference type="Pfam" id="PF20260"/>
    </source>
</evidence>
<dbReference type="eggNOG" id="COG1385">
    <property type="taxonomic scope" value="Bacteria"/>
</dbReference>
<evidence type="ECO:0000256" key="11">
    <source>
        <dbReference type="ARBA" id="ARBA00047944"/>
    </source>
</evidence>
<dbReference type="Gene3D" id="2.40.240.20">
    <property type="entry name" value="Hypothetical PUA domain-like, domain 1"/>
    <property type="match status" value="1"/>
</dbReference>
<dbReference type="InterPro" id="IPR029026">
    <property type="entry name" value="tRNA_m1G_MTases_N"/>
</dbReference>
<keyword evidence="7 12" id="KW-0489">Methyltransferase</keyword>
<dbReference type="PANTHER" id="PTHR30027:SF3">
    <property type="entry name" value="16S RRNA (URACIL(1498)-N(3))-METHYLTRANSFERASE"/>
    <property type="match status" value="1"/>
</dbReference>
<dbReference type="GO" id="GO:0070475">
    <property type="term" value="P:rRNA base methylation"/>
    <property type="evidence" value="ECO:0007669"/>
    <property type="project" value="TreeGrafter"/>
</dbReference>
<dbReference type="CDD" id="cd18084">
    <property type="entry name" value="RsmE-like"/>
    <property type="match status" value="1"/>
</dbReference>
<dbReference type="RefSeq" id="WP_013676560.1">
    <property type="nucleotide sequence ID" value="NC_015312.1"/>
</dbReference>
<keyword evidence="6 12" id="KW-0698">rRNA processing</keyword>
<dbReference type="OrthoDB" id="9808126at2"/>
<dbReference type="NCBIfam" id="TIGR00046">
    <property type="entry name" value="RsmE family RNA methyltransferase"/>
    <property type="match status" value="1"/>
</dbReference>
<evidence type="ECO:0000256" key="4">
    <source>
        <dbReference type="ARBA" id="ARBA00013673"/>
    </source>
</evidence>
<dbReference type="KEGG" id="pdx:Psed_4492"/>
<dbReference type="GO" id="GO:0070042">
    <property type="term" value="F:rRNA (uridine-N3-)-methyltransferase activity"/>
    <property type="evidence" value="ECO:0007669"/>
    <property type="project" value="TreeGrafter"/>
</dbReference>
<dbReference type="SUPFAM" id="SSF75217">
    <property type="entry name" value="alpha/beta knot"/>
    <property type="match status" value="1"/>
</dbReference>
<dbReference type="EC" id="2.1.1.193" evidence="3 12"/>
<dbReference type="AlphaFoldDB" id="F4CZH5"/>
<keyword evidence="9 12" id="KW-0949">S-adenosyl-L-methionine</keyword>
<evidence type="ECO:0000256" key="7">
    <source>
        <dbReference type="ARBA" id="ARBA00022603"/>
    </source>
</evidence>
<evidence type="ECO:0000256" key="5">
    <source>
        <dbReference type="ARBA" id="ARBA00022490"/>
    </source>
</evidence>
<dbReference type="Pfam" id="PF04452">
    <property type="entry name" value="Methyltrans_RNA"/>
    <property type="match status" value="1"/>
</dbReference>
<evidence type="ECO:0000256" key="1">
    <source>
        <dbReference type="ARBA" id="ARBA00004496"/>
    </source>
</evidence>
<proteinExistence type="inferred from homology"/>
<comment type="catalytic activity">
    <reaction evidence="11 12">
        <text>uridine(1498) in 16S rRNA + S-adenosyl-L-methionine = N(3)-methyluridine(1498) in 16S rRNA + S-adenosyl-L-homocysteine + H(+)</text>
        <dbReference type="Rhea" id="RHEA:42920"/>
        <dbReference type="Rhea" id="RHEA-COMP:10283"/>
        <dbReference type="Rhea" id="RHEA-COMP:10284"/>
        <dbReference type="ChEBI" id="CHEBI:15378"/>
        <dbReference type="ChEBI" id="CHEBI:57856"/>
        <dbReference type="ChEBI" id="CHEBI:59789"/>
        <dbReference type="ChEBI" id="CHEBI:65315"/>
        <dbReference type="ChEBI" id="CHEBI:74502"/>
        <dbReference type="EC" id="2.1.1.193"/>
    </reaction>
</comment>
<comment type="similarity">
    <text evidence="2 12">Belongs to the RNA methyltransferase RsmE family.</text>
</comment>
<reference evidence="15 16" key="1">
    <citation type="journal article" date="2011" name="J. Bacteriol.">
        <title>Genome sequence of the 1,4-dioxane-degrading Pseudonocardia dioxanivorans strain CB1190.</title>
        <authorList>
            <person name="Sales C.M."/>
            <person name="Mahendra S."/>
            <person name="Grostern A."/>
            <person name="Parales R.E."/>
            <person name="Goodwin L.A."/>
            <person name="Woyke T."/>
            <person name="Nolan M."/>
            <person name="Lapidus A."/>
            <person name="Chertkov O."/>
            <person name="Ovchinnikova G."/>
            <person name="Sczyrba A."/>
            <person name="Alvarez-Cohen L."/>
        </authorList>
    </citation>
    <scope>NUCLEOTIDE SEQUENCE [LARGE SCALE GENOMIC DNA]</scope>
    <source>
        <strain evidence="16">ATCC 55486 / DSM 44775 / JCM 13855 / CB1190</strain>
    </source>
</reference>
<evidence type="ECO:0000256" key="9">
    <source>
        <dbReference type="ARBA" id="ARBA00022691"/>
    </source>
</evidence>
<comment type="function">
    <text evidence="10 12">Specifically methylates the N3 position of the uracil ring of uridine 1498 (m3U1498) in 16S rRNA. Acts on the fully assembled 30S ribosomal subunit.</text>
</comment>
<feature type="domain" description="Ribosomal RNA small subunit methyltransferase E PUA-like" evidence="14">
    <location>
        <begin position="20"/>
        <end position="67"/>
    </location>
</feature>
<keyword evidence="16" id="KW-1185">Reference proteome</keyword>
<dbReference type="InterPro" id="IPR046886">
    <property type="entry name" value="RsmE_MTase_dom"/>
</dbReference>
<dbReference type="HOGENOM" id="CLU_067442_2_0_11"/>
<dbReference type="STRING" id="675635.Psed_4492"/>
<evidence type="ECO:0000256" key="2">
    <source>
        <dbReference type="ARBA" id="ARBA00005528"/>
    </source>
</evidence>
<dbReference type="PANTHER" id="PTHR30027">
    <property type="entry name" value="RIBOSOMAL RNA SMALL SUBUNIT METHYLTRANSFERASE E"/>
    <property type="match status" value="1"/>
</dbReference>
<keyword evidence="8 12" id="KW-0808">Transferase</keyword>
<dbReference type="FunFam" id="3.40.1280.10:FF:000023">
    <property type="entry name" value="Ribosomal RNA small subunit methyltransferase E"/>
    <property type="match status" value="1"/>
</dbReference>
<dbReference type="EMBL" id="CP002593">
    <property type="protein sequence ID" value="AEA26647.1"/>
    <property type="molecule type" value="Genomic_DNA"/>
</dbReference>
<dbReference type="Proteomes" id="UP000007809">
    <property type="component" value="Chromosome"/>
</dbReference>
<dbReference type="InterPro" id="IPR006700">
    <property type="entry name" value="RsmE"/>
</dbReference>
<dbReference type="Pfam" id="PF20260">
    <property type="entry name" value="PUA_4"/>
    <property type="match status" value="1"/>
</dbReference>
<evidence type="ECO:0000256" key="8">
    <source>
        <dbReference type="ARBA" id="ARBA00022679"/>
    </source>
</evidence>
<dbReference type="NCBIfam" id="NF008693">
    <property type="entry name" value="PRK11713.2-3"/>
    <property type="match status" value="1"/>
</dbReference>
<feature type="domain" description="Ribosomal RNA small subunit methyltransferase E methyltransferase" evidence="13">
    <location>
        <begin position="76"/>
        <end position="237"/>
    </location>
</feature>
<dbReference type="SUPFAM" id="SSF88697">
    <property type="entry name" value="PUA domain-like"/>
    <property type="match status" value="1"/>
</dbReference>
<protein>
    <recommendedName>
        <fullName evidence="4 12">Ribosomal RNA small subunit methyltransferase E</fullName>
        <ecNumber evidence="3 12">2.1.1.193</ecNumber>
    </recommendedName>
</protein>
<name>F4CZH5_PSEUX</name>
<evidence type="ECO:0000256" key="12">
    <source>
        <dbReference type="PIRNR" id="PIRNR015601"/>
    </source>
</evidence>
<sequence length="248" mass="25833">MGTAPLFLVDELPAGPDAVLDGPEGRHAATVRRLRPGEEITLADGRGGLARAVVDTVGRDRLDVRVLDRAELEPPTPRVTLAQALVKGERGELAVELATEAGVDAILPWRAARCVVRWEDGARGDRALARWRATVRSAAKQARRAWVPEVGAPVSTRELAALCPTFDRALVLHESATEGLASGLSGAPAEVLLVVGPEGGVADEEIAMLTAAGARAVRLGPEVLRASTAAAVALGAIGALTSRWTPHG</sequence>
<comment type="subcellular location">
    <subcellularLocation>
        <location evidence="1 12">Cytoplasm</location>
    </subcellularLocation>
</comment>
<dbReference type="InterPro" id="IPR046887">
    <property type="entry name" value="RsmE_PUA-like"/>
</dbReference>